<name>A0ABT4ZM00_9CYAN</name>
<keyword evidence="2" id="KW-1185">Reference proteome</keyword>
<evidence type="ECO:0000313" key="1">
    <source>
        <dbReference type="EMBL" id="MDB9440405.1"/>
    </source>
</evidence>
<reference evidence="1 2" key="1">
    <citation type="submission" date="2023-01" db="EMBL/GenBank/DDBJ databases">
        <title>Genomes from the Australian National Cyanobacteria Reference Collection.</title>
        <authorList>
            <person name="Willis A."/>
            <person name="Lee E.M.F."/>
        </authorList>
    </citation>
    <scope>NUCLEOTIDE SEQUENCE [LARGE SCALE GENOMIC DNA]</scope>
    <source>
        <strain evidence="1 2">CS-549</strain>
    </source>
</reference>
<protein>
    <submittedName>
        <fullName evidence="1">Uncharacterized protein</fullName>
    </submittedName>
</protein>
<organism evidence="1 2">
    <name type="scientific">Sphaerospermopsis kisseleviana CS-549</name>
    <dbReference type="NCBI Taxonomy" id="3021783"/>
    <lineage>
        <taxon>Bacteria</taxon>
        <taxon>Bacillati</taxon>
        <taxon>Cyanobacteriota</taxon>
        <taxon>Cyanophyceae</taxon>
        <taxon>Nostocales</taxon>
        <taxon>Aphanizomenonaceae</taxon>
        <taxon>Sphaerospermopsis</taxon>
        <taxon>Sphaerospermopsis kisseleviana</taxon>
    </lineage>
</organism>
<proteinExistence type="predicted"/>
<dbReference type="Proteomes" id="UP001211711">
    <property type="component" value="Unassembled WGS sequence"/>
</dbReference>
<dbReference type="EMBL" id="JAQMTI010000043">
    <property type="protein sequence ID" value="MDB9440405.1"/>
    <property type="molecule type" value="Genomic_DNA"/>
</dbReference>
<gene>
    <name evidence="1" type="ORF">PN497_03310</name>
</gene>
<dbReference type="RefSeq" id="WP_272109595.1">
    <property type="nucleotide sequence ID" value="NZ_JAQMTI010000043.1"/>
</dbReference>
<comment type="caution">
    <text evidence="1">The sequence shown here is derived from an EMBL/GenBank/DDBJ whole genome shotgun (WGS) entry which is preliminary data.</text>
</comment>
<sequence length="44" mass="5018">MMGRWADGEQGEIICIFPVTNHQSPITSPQSPITNHLHLFLITW</sequence>
<evidence type="ECO:0000313" key="2">
    <source>
        <dbReference type="Proteomes" id="UP001211711"/>
    </source>
</evidence>
<accession>A0ABT4ZM00</accession>